<feature type="transmembrane region" description="Helical" evidence="1">
    <location>
        <begin position="6"/>
        <end position="28"/>
    </location>
</feature>
<evidence type="ECO:0000256" key="1">
    <source>
        <dbReference type="SAM" id="Phobius"/>
    </source>
</evidence>
<protein>
    <submittedName>
        <fullName evidence="2">Uncharacterized protein</fullName>
    </submittedName>
</protein>
<evidence type="ECO:0000313" key="3">
    <source>
        <dbReference type="Proteomes" id="UP000272400"/>
    </source>
</evidence>
<dbReference type="AlphaFoldDB" id="A0A3N1CNN5"/>
<evidence type="ECO:0000313" key="2">
    <source>
        <dbReference type="EMBL" id="ROO82929.1"/>
    </source>
</evidence>
<keyword evidence="1" id="KW-0812">Transmembrane</keyword>
<accession>A0A3N1CNN5</accession>
<dbReference type="EMBL" id="RJKE01000001">
    <property type="protein sequence ID" value="ROO82929.1"/>
    <property type="molecule type" value="Genomic_DNA"/>
</dbReference>
<comment type="caution">
    <text evidence="2">The sequence shown here is derived from an EMBL/GenBank/DDBJ whole genome shotgun (WGS) entry which is preliminary data.</text>
</comment>
<gene>
    <name evidence="2" type="ORF">EDD29_0415</name>
</gene>
<keyword evidence="1" id="KW-1133">Transmembrane helix</keyword>
<dbReference type="Proteomes" id="UP000272400">
    <property type="component" value="Unassembled WGS sequence"/>
</dbReference>
<name>A0A3N1CNN5_9ACTN</name>
<keyword evidence="3" id="KW-1185">Reference proteome</keyword>
<proteinExistence type="predicted"/>
<organism evidence="2 3">
    <name type="scientific">Actinocorallia herbida</name>
    <dbReference type="NCBI Taxonomy" id="58109"/>
    <lineage>
        <taxon>Bacteria</taxon>
        <taxon>Bacillati</taxon>
        <taxon>Actinomycetota</taxon>
        <taxon>Actinomycetes</taxon>
        <taxon>Streptosporangiales</taxon>
        <taxon>Thermomonosporaceae</taxon>
        <taxon>Actinocorallia</taxon>
    </lineage>
</organism>
<reference evidence="2 3" key="1">
    <citation type="submission" date="2018-11" db="EMBL/GenBank/DDBJ databases">
        <title>Sequencing the genomes of 1000 actinobacteria strains.</title>
        <authorList>
            <person name="Klenk H.-P."/>
        </authorList>
    </citation>
    <scope>NUCLEOTIDE SEQUENCE [LARGE SCALE GENOMIC DNA]</scope>
    <source>
        <strain evidence="2 3">DSM 44254</strain>
    </source>
</reference>
<dbReference type="RefSeq" id="WP_281280833.1">
    <property type="nucleotide sequence ID" value="NZ_RJKE01000001.1"/>
</dbReference>
<sequence length="44" mass="4916">MSGSLLNIAFFAVPAILLPVLIVAFYFAEPSGRPESGDRWRSRY</sequence>
<keyword evidence="1" id="KW-0472">Membrane</keyword>